<protein>
    <recommendedName>
        <fullName evidence="6">OmpA-like domain-containing protein</fullName>
    </recommendedName>
</protein>
<dbReference type="Pfam" id="PF00691">
    <property type="entry name" value="OmpA"/>
    <property type="match status" value="1"/>
</dbReference>
<dbReference type="GO" id="GO:0009279">
    <property type="term" value="C:cell outer membrane"/>
    <property type="evidence" value="ECO:0007669"/>
    <property type="project" value="UniProtKB-SubCell"/>
</dbReference>
<name>A0A2V1GWL0_9GAMM</name>
<keyword evidence="5" id="KW-0732">Signal</keyword>
<evidence type="ECO:0000256" key="2">
    <source>
        <dbReference type="ARBA" id="ARBA00023136"/>
    </source>
</evidence>
<evidence type="ECO:0000256" key="1">
    <source>
        <dbReference type="ARBA" id="ARBA00004442"/>
    </source>
</evidence>
<comment type="subcellular location">
    <subcellularLocation>
        <location evidence="1">Cell outer membrane</location>
    </subcellularLocation>
</comment>
<dbReference type="InterPro" id="IPR050330">
    <property type="entry name" value="Bact_OuterMem_StrucFunc"/>
</dbReference>
<dbReference type="AlphaFoldDB" id="A0A2V1GWL0"/>
<feature type="chain" id="PRO_5015939347" description="OmpA-like domain-containing protein" evidence="5">
    <location>
        <begin position="25"/>
        <end position="297"/>
    </location>
</feature>
<organism evidence="7 8">
    <name type="scientific">Pelagibaculum spongiae</name>
    <dbReference type="NCBI Taxonomy" id="2080658"/>
    <lineage>
        <taxon>Bacteria</taxon>
        <taxon>Pseudomonadati</taxon>
        <taxon>Pseudomonadota</taxon>
        <taxon>Gammaproteobacteria</taxon>
        <taxon>Oceanospirillales</taxon>
        <taxon>Pelagibaculum</taxon>
    </lineage>
</organism>
<dbReference type="OrthoDB" id="6905929at2"/>
<keyword evidence="3" id="KW-0998">Cell outer membrane</keyword>
<proteinExistence type="predicted"/>
<sequence>MKNNVHIRSLLSSMLITMMVPAVAEATIRSYEAPLNNSRWEMTVSTPLECRLSHPVPGYGVANFYRQSGNGPEGFYMKTFDKPDQLPTVTVRSMPPPWMHGASGKVLAQLAMAPGTMPINLNADQSYRVISELRRGLFPTFSFKDPISAQQKYQVALSTVGFRQGWRDWQSCVTSLLPYRFPQVSDSVIRFAYDSTRLNESSKDRLEQVRQYLEVDPSVVVRIEAHTDAIGVKRYNWALSRKRAQRVQNFLARNGLDAKRFVIKNYGYDRPIANNLTEKGRSENRRVYVRLKRKKNY</sequence>
<dbReference type="PROSITE" id="PS51123">
    <property type="entry name" value="OMPA_2"/>
    <property type="match status" value="1"/>
</dbReference>
<dbReference type="Proteomes" id="UP000244906">
    <property type="component" value="Unassembled WGS sequence"/>
</dbReference>
<evidence type="ECO:0000256" key="3">
    <source>
        <dbReference type="ARBA" id="ARBA00023237"/>
    </source>
</evidence>
<dbReference type="CDD" id="cd07185">
    <property type="entry name" value="OmpA_C-like"/>
    <property type="match status" value="1"/>
</dbReference>
<dbReference type="PRINTS" id="PR01021">
    <property type="entry name" value="OMPADOMAIN"/>
</dbReference>
<dbReference type="InterPro" id="IPR041544">
    <property type="entry name" value="MotY_N"/>
</dbReference>
<feature type="domain" description="OmpA-like" evidence="6">
    <location>
        <begin position="179"/>
        <end position="295"/>
    </location>
</feature>
<dbReference type="PANTHER" id="PTHR30329">
    <property type="entry name" value="STATOR ELEMENT OF FLAGELLAR MOTOR COMPLEX"/>
    <property type="match status" value="1"/>
</dbReference>
<evidence type="ECO:0000256" key="5">
    <source>
        <dbReference type="SAM" id="SignalP"/>
    </source>
</evidence>
<reference evidence="7 8" key="1">
    <citation type="submission" date="2018-04" db="EMBL/GenBank/DDBJ databases">
        <title>Thalassorhabdus spongiae gen. nov., sp. nov., isolated from a marine sponge in South-West Iceland.</title>
        <authorList>
            <person name="Knobloch S."/>
            <person name="Daussin A."/>
            <person name="Johannsson R."/>
            <person name="Marteinsson V.T."/>
        </authorList>
    </citation>
    <scope>NUCLEOTIDE SEQUENCE [LARGE SCALE GENOMIC DNA]</scope>
    <source>
        <strain evidence="7 8">Hp12</strain>
    </source>
</reference>
<keyword evidence="8" id="KW-1185">Reference proteome</keyword>
<dbReference type="RefSeq" id="WP_116687046.1">
    <property type="nucleotide sequence ID" value="NZ_CAWNYD010000003.1"/>
</dbReference>
<evidence type="ECO:0000313" key="7">
    <source>
        <dbReference type="EMBL" id="PVZ69714.1"/>
    </source>
</evidence>
<dbReference type="PRINTS" id="PR01023">
    <property type="entry name" value="NAFLGMOTY"/>
</dbReference>
<accession>A0A2V1GWL0</accession>
<dbReference type="Gene3D" id="3.30.1330.60">
    <property type="entry name" value="OmpA-like domain"/>
    <property type="match status" value="1"/>
</dbReference>
<evidence type="ECO:0000313" key="8">
    <source>
        <dbReference type="Proteomes" id="UP000244906"/>
    </source>
</evidence>
<keyword evidence="2 4" id="KW-0472">Membrane</keyword>
<gene>
    <name evidence="7" type="ORF">DC094_10460</name>
</gene>
<evidence type="ECO:0000259" key="6">
    <source>
        <dbReference type="PROSITE" id="PS51123"/>
    </source>
</evidence>
<dbReference type="InterPro" id="IPR006664">
    <property type="entry name" value="OMP_bac"/>
</dbReference>
<dbReference type="SUPFAM" id="SSF103088">
    <property type="entry name" value="OmpA-like"/>
    <property type="match status" value="1"/>
</dbReference>
<dbReference type="InterPro" id="IPR006665">
    <property type="entry name" value="OmpA-like"/>
</dbReference>
<dbReference type="EMBL" id="QDDL01000003">
    <property type="protein sequence ID" value="PVZ69714.1"/>
    <property type="molecule type" value="Genomic_DNA"/>
</dbReference>
<comment type="caution">
    <text evidence="7">The sequence shown here is derived from an EMBL/GenBank/DDBJ whole genome shotgun (WGS) entry which is preliminary data.</text>
</comment>
<dbReference type="PANTHER" id="PTHR30329:SF21">
    <property type="entry name" value="LIPOPROTEIN YIAD-RELATED"/>
    <property type="match status" value="1"/>
</dbReference>
<dbReference type="InterPro" id="IPR036737">
    <property type="entry name" value="OmpA-like_sf"/>
</dbReference>
<evidence type="ECO:0000256" key="4">
    <source>
        <dbReference type="PROSITE-ProRule" id="PRU00473"/>
    </source>
</evidence>
<dbReference type="Gene3D" id="2.60.40.2540">
    <property type="match status" value="1"/>
</dbReference>
<feature type="signal peptide" evidence="5">
    <location>
        <begin position="1"/>
        <end position="24"/>
    </location>
</feature>
<dbReference type="Pfam" id="PF18393">
    <property type="entry name" value="MotY_N"/>
    <property type="match status" value="1"/>
</dbReference>